<protein>
    <submittedName>
        <fullName evidence="2">Uncharacterized protein</fullName>
    </submittedName>
</protein>
<feature type="region of interest" description="Disordered" evidence="1">
    <location>
        <begin position="22"/>
        <end position="113"/>
    </location>
</feature>
<evidence type="ECO:0000256" key="1">
    <source>
        <dbReference type="SAM" id="MobiDB-lite"/>
    </source>
</evidence>
<name>A0A154PKH4_DUFNO</name>
<keyword evidence="3" id="KW-1185">Reference proteome</keyword>
<evidence type="ECO:0000313" key="3">
    <source>
        <dbReference type="Proteomes" id="UP000076502"/>
    </source>
</evidence>
<dbReference type="EMBL" id="KQ434946">
    <property type="protein sequence ID" value="KZC12323.1"/>
    <property type="molecule type" value="Genomic_DNA"/>
</dbReference>
<gene>
    <name evidence="2" type="ORF">WN55_04174</name>
</gene>
<dbReference type="OrthoDB" id="7698869at2759"/>
<reference evidence="2 3" key="1">
    <citation type="submission" date="2015-07" db="EMBL/GenBank/DDBJ databases">
        <title>The genome of Dufourea novaeangliae.</title>
        <authorList>
            <person name="Pan H."/>
            <person name="Kapheim K."/>
        </authorList>
    </citation>
    <scope>NUCLEOTIDE SEQUENCE [LARGE SCALE GENOMIC DNA]</scope>
    <source>
        <strain evidence="2">0120121106</strain>
        <tissue evidence="2">Whole body</tissue>
    </source>
</reference>
<proteinExistence type="predicted"/>
<accession>A0A154PKH4</accession>
<dbReference type="AlphaFoldDB" id="A0A154PKH4"/>
<dbReference type="Proteomes" id="UP000076502">
    <property type="component" value="Unassembled WGS sequence"/>
</dbReference>
<sequence length="127" mass="14377">MSRAESVRQDVRKLKTVTLNRMGKMFRHRSQTPVLEKSSLDSPVSGIESVDNYNKIPSKQEKSNSLGRMLKLVDKNGSPKKLFPPRAGSLSRILRRHPNNGNNEEKNATEDNAPGIFSRMLNQFRGK</sequence>
<organism evidence="2 3">
    <name type="scientific">Dufourea novaeangliae</name>
    <name type="common">Sweat bee</name>
    <dbReference type="NCBI Taxonomy" id="178035"/>
    <lineage>
        <taxon>Eukaryota</taxon>
        <taxon>Metazoa</taxon>
        <taxon>Ecdysozoa</taxon>
        <taxon>Arthropoda</taxon>
        <taxon>Hexapoda</taxon>
        <taxon>Insecta</taxon>
        <taxon>Pterygota</taxon>
        <taxon>Neoptera</taxon>
        <taxon>Endopterygota</taxon>
        <taxon>Hymenoptera</taxon>
        <taxon>Apocrita</taxon>
        <taxon>Aculeata</taxon>
        <taxon>Apoidea</taxon>
        <taxon>Anthophila</taxon>
        <taxon>Halictidae</taxon>
        <taxon>Rophitinae</taxon>
        <taxon>Dufourea</taxon>
    </lineage>
</organism>
<evidence type="ECO:0000313" key="2">
    <source>
        <dbReference type="EMBL" id="KZC12323.1"/>
    </source>
</evidence>